<name>A0A239LLP8_9RHOB</name>
<feature type="transmembrane region" description="Helical" evidence="1">
    <location>
        <begin position="12"/>
        <end position="30"/>
    </location>
</feature>
<feature type="domain" description="DUF1468" evidence="2">
    <location>
        <begin position="13"/>
        <end position="156"/>
    </location>
</feature>
<feature type="transmembrane region" description="Helical" evidence="1">
    <location>
        <begin position="95"/>
        <end position="112"/>
    </location>
</feature>
<dbReference type="InterPro" id="IPR009936">
    <property type="entry name" value="DUF1468"/>
</dbReference>
<evidence type="ECO:0000256" key="1">
    <source>
        <dbReference type="SAM" id="Phobius"/>
    </source>
</evidence>
<dbReference type="OrthoDB" id="7824936at2"/>
<sequence>MEDKTALRARDFWTSLVLIAVSAFFLWRTTHIPFFATRTAGVSSGDWYNSAAVVPYGIFGLMLLVSIGLLTISIREGGAERALRGAGIGWERDEVIRMGCISAILFFYIFSLVPRVDFIIASALLITTLIFGFHGGHTGRMKLSAAVFSVAGLYALIVHFPESQWAKPHDDDWVTLIVWVGFTAWTLWRHGSEPQVRVAPYIAVLVPLLLVLAMAFGFRQNVPNRSGLIFSQIEYHYYVTLKPLWAK</sequence>
<dbReference type="AlphaFoldDB" id="A0A239LLP8"/>
<keyword evidence="1" id="KW-1133">Transmembrane helix</keyword>
<gene>
    <name evidence="3" type="ORF">SAMN05421757_11097</name>
</gene>
<evidence type="ECO:0000313" key="4">
    <source>
        <dbReference type="Proteomes" id="UP000198426"/>
    </source>
</evidence>
<proteinExistence type="predicted"/>
<feature type="transmembrane region" description="Helical" evidence="1">
    <location>
        <begin position="50"/>
        <end position="74"/>
    </location>
</feature>
<evidence type="ECO:0000259" key="2">
    <source>
        <dbReference type="Pfam" id="PF07331"/>
    </source>
</evidence>
<keyword evidence="1" id="KW-0472">Membrane</keyword>
<keyword evidence="4" id="KW-1185">Reference proteome</keyword>
<feature type="transmembrane region" description="Helical" evidence="1">
    <location>
        <begin position="118"/>
        <end position="136"/>
    </location>
</feature>
<reference evidence="3 4" key="1">
    <citation type="submission" date="2017-06" db="EMBL/GenBank/DDBJ databases">
        <authorList>
            <person name="Kim H.J."/>
            <person name="Triplett B.A."/>
        </authorList>
    </citation>
    <scope>NUCLEOTIDE SEQUENCE [LARGE SCALE GENOMIC DNA]</scope>
    <source>
        <strain evidence="3 4">DSM 29339</strain>
    </source>
</reference>
<evidence type="ECO:0000313" key="3">
    <source>
        <dbReference type="EMBL" id="SNT31295.1"/>
    </source>
</evidence>
<organism evidence="3 4">
    <name type="scientific">Tropicimonas sediminicola</name>
    <dbReference type="NCBI Taxonomy" id="1031541"/>
    <lineage>
        <taxon>Bacteria</taxon>
        <taxon>Pseudomonadati</taxon>
        <taxon>Pseudomonadota</taxon>
        <taxon>Alphaproteobacteria</taxon>
        <taxon>Rhodobacterales</taxon>
        <taxon>Roseobacteraceae</taxon>
        <taxon>Tropicimonas</taxon>
    </lineage>
</organism>
<dbReference type="RefSeq" id="WP_089235034.1">
    <property type="nucleotide sequence ID" value="NZ_FZOY01000010.1"/>
</dbReference>
<dbReference type="EMBL" id="FZOY01000010">
    <property type="protein sequence ID" value="SNT31295.1"/>
    <property type="molecule type" value="Genomic_DNA"/>
</dbReference>
<feature type="transmembrane region" description="Helical" evidence="1">
    <location>
        <begin position="143"/>
        <end position="161"/>
    </location>
</feature>
<dbReference type="Pfam" id="PF07331">
    <property type="entry name" value="TctB"/>
    <property type="match status" value="1"/>
</dbReference>
<dbReference type="Proteomes" id="UP000198426">
    <property type="component" value="Unassembled WGS sequence"/>
</dbReference>
<feature type="transmembrane region" description="Helical" evidence="1">
    <location>
        <begin position="198"/>
        <end position="218"/>
    </location>
</feature>
<protein>
    <recommendedName>
        <fullName evidence="2">DUF1468 domain-containing protein</fullName>
    </recommendedName>
</protein>
<accession>A0A239LLP8</accession>
<keyword evidence="1" id="KW-0812">Transmembrane</keyword>